<dbReference type="PANTHER" id="PTHR13844">
    <property type="entry name" value="SWI/SNF-RELATED MATRIX-ASSOCIATED ACTIN-DEPENDENT REGULATOR OF CHROMATIN SUBFAMILY D"/>
    <property type="match status" value="1"/>
</dbReference>
<dbReference type="SUPFAM" id="SSF47592">
    <property type="entry name" value="SWIB/MDM2 domain"/>
    <property type="match status" value="1"/>
</dbReference>
<dbReference type="Pfam" id="PF02201">
    <property type="entry name" value="SWIB"/>
    <property type="match status" value="1"/>
</dbReference>
<dbReference type="CDD" id="cd10567">
    <property type="entry name" value="SWIB-MDM2_like"/>
    <property type="match status" value="1"/>
</dbReference>
<dbReference type="AlphaFoldDB" id="A0A067KWA0"/>
<gene>
    <name evidence="3" type="ORF">JCGZ_00980</name>
</gene>
<dbReference type="SMART" id="SM00151">
    <property type="entry name" value="SWIB"/>
    <property type="match status" value="1"/>
</dbReference>
<dbReference type="PROSITE" id="PS51925">
    <property type="entry name" value="SWIB_MDM2"/>
    <property type="match status" value="1"/>
</dbReference>
<dbReference type="InterPro" id="IPR044730">
    <property type="entry name" value="RNase_H-like_dom_plant"/>
</dbReference>
<keyword evidence="4" id="KW-1185">Reference proteome</keyword>
<dbReference type="STRING" id="180498.A0A067KWA0"/>
<dbReference type="GO" id="GO:0003676">
    <property type="term" value="F:nucleic acid binding"/>
    <property type="evidence" value="ECO:0007669"/>
    <property type="project" value="InterPro"/>
</dbReference>
<name>A0A067KWA0_JATCU</name>
<sequence>MIRLSLNDVVQHLESKLRLDLSHKAEFIRAQIQRFLFQQPPLSQSQTQSQSQSKHPPLRNIRNDHFALQQTPNFHPAPSSPTVFSAFHTISFPPVPSVKPEKIPVSSTEALKESGPSKAKRRGRPAGLNKLCGVSPQLEVTVGQSALPRTEQLWAYIRKNNLRDPSNKRKIICNDELRLLFETDCTDMFKMNKLLAKHIITFPQVEQQGSKKQKVDEEPVIIRQAVSAPSIAISEGLANFFGVGVRHMLQSEPATAGMINLNSDAGVKENQGYSAGLTFRDHNGQVMAAAARRRNLTLPPAEAEIEASICGLELAAQLSFSRLHFETDCLEIISGLKAHTVPASDFGTRLLKLRALIPLFTEFVF</sequence>
<feature type="compositionally biased region" description="Low complexity" evidence="1">
    <location>
        <begin position="40"/>
        <end position="53"/>
    </location>
</feature>
<protein>
    <recommendedName>
        <fullName evidence="2">DM2 domain-containing protein</fullName>
    </recommendedName>
</protein>
<evidence type="ECO:0000313" key="3">
    <source>
        <dbReference type="EMBL" id="KDP39223.1"/>
    </source>
</evidence>
<dbReference type="Proteomes" id="UP000027138">
    <property type="component" value="Unassembled WGS sequence"/>
</dbReference>
<dbReference type="CDD" id="cd06222">
    <property type="entry name" value="RNase_H_like"/>
    <property type="match status" value="1"/>
</dbReference>
<dbReference type="InterPro" id="IPR036885">
    <property type="entry name" value="SWIB_MDM2_dom_sf"/>
</dbReference>
<dbReference type="Gene3D" id="3.30.420.10">
    <property type="entry name" value="Ribonuclease H-like superfamily/Ribonuclease H"/>
    <property type="match status" value="1"/>
</dbReference>
<dbReference type="InterPro" id="IPR002156">
    <property type="entry name" value="RNaseH_domain"/>
</dbReference>
<dbReference type="EMBL" id="KK914353">
    <property type="protein sequence ID" value="KDP39223.1"/>
    <property type="molecule type" value="Genomic_DNA"/>
</dbReference>
<accession>A0A067KWA0</accession>
<dbReference type="InterPro" id="IPR003121">
    <property type="entry name" value="SWIB_MDM2_domain"/>
</dbReference>
<proteinExistence type="predicted"/>
<dbReference type="Pfam" id="PF08766">
    <property type="entry name" value="DEK_C"/>
    <property type="match status" value="1"/>
</dbReference>
<feature type="region of interest" description="Disordered" evidence="1">
    <location>
        <begin position="40"/>
        <end position="59"/>
    </location>
</feature>
<evidence type="ECO:0000259" key="2">
    <source>
        <dbReference type="PROSITE" id="PS51925"/>
    </source>
</evidence>
<reference evidence="3 4" key="1">
    <citation type="journal article" date="2014" name="PLoS ONE">
        <title>Global Analysis of Gene Expression Profiles in Physic Nut (Jatropha curcas L.) Seedlings Exposed to Salt Stress.</title>
        <authorList>
            <person name="Zhang L."/>
            <person name="Zhang C."/>
            <person name="Wu P."/>
            <person name="Chen Y."/>
            <person name="Li M."/>
            <person name="Jiang H."/>
            <person name="Wu G."/>
        </authorList>
    </citation>
    <scope>NUCLEOTIDE SEQUENCE [LARGE SCALE GENOMIC DNA]</scope>
    <source>
        <strain evidence="4">cv. GZQX0401</strain>
        <tissue evidence="3">Young leaves</tissue>
    </source>
</reference>
<dbReference type="GO" id="GO:0004523">
    <property type="term" value="F:RNA-DNA hybrid ribonuclease activity"/>
    <property type="evidence" value="ECO:0007669"/>
    <property type="project" value="InterPro"/>
</dbReference>
<dbReference type="OrthoDB" id="10251073at2759"/>
<organism evidence="3 4">
    <name type="scientific">Jatropha curcas</name>
    <name type="common">Barbados nut</name>
    <dbReference type="NCBI Taxonomy" id="180498"/>
    <lineage>
        <taxon>Eukaryota</taxon>
        <taxon>Viridiplantae</taxon>
        <taxon>Streptophyta</taxon>
        <taxon>Embryophyta</taxon>
        <taxon>Tracheophyta</taxon>
        <taxon>Spermatophyta</taxon>
        <taxon>Magnoliopsida</taxon>
        <taxon>eudicotyledons</taxon>
        <taxon>Gunneridae</taxon>
        <taxon>Pentapetalae</taxon>
        <taxon>rosids</taxon>
        <taxon>fabids</taxon>
        <taxon>Malpighiales</taxon>
        <taxon>Euphorbiaceae</taxon>
        <taxon>Crotonoideae</taxon>
        <taxon>Jatropheae</taxon>
        <taxon>Jatropha</taxon>
    </lineage>
</organism>
<evidence type="ECO:0000313" key="4">
    <source>
        <dbReference type="Proteomes" id="UP000027138"/>
    </source>
</evidence>
<dbReference type="InterPro" id="IPR036397">
    <property type="entry name" value="RNaseH_sf"/>
</dbReference>
<dbReference type="InterPro" id="IPR014876">
    <property type="entry name" value="DEK_C"/>
</dbReference>
<evidence type="ECO:0000256" key="1">
    <source>
        <dbReference type="SAM" id="MobiDB-lite"/>
    </source>
</evidence>
<feature type="domain" description="DM2" evidence="2">
    <location>
        <begin position="117"/>
        <end position="201"/>
    </location>
</feature>
<dbReference type="InterPro" id="IPR019835">
    <property type="entry name" value="SWIB_domain"/>
</dbReference>
<feature type="region of interest" description="Disordered" evidence="1">
    <location>
        <begin position="98"/>
        <end position="130"/>
    </location>
</feature>
<dbReference type="Pfam" id="PF13456">
    <property type="entry name" value="RVT_3"/>
    <property type="match status" value="1"/>
</dbReference>
<dbReference type="Gene3D" id="1.10.245.10">
    <property type="entry name" value="SWIB/MDM2 domain"/>
    <property type="match status" value="1"/>
</dbReference>